<comment type="subcellular location">
    <subcellularLocation>
        <location evidence="1 3">Cytoplasm</location>
    </subcellularLocation>
</comment>
<name>A0ABW0FEV5_9MICO</name>
<keyword evidence="2" id="KW-0963">Cytoplasm</keyword>
<evidence type="ECO:0000259" key="4">
    <source>
        <dbReference type="PROSITE" id="PS51857"/>
    </source>
</evidence>
<dbReference type="SMART" id="SM00357">
    <property type="entry name" value="CSP"/>
    <property type="match status" value="1"/>
</dbReference>
<dbReference type="RefSeq" id="WP_193118110.1">
    <property type="nucleotide sequence ID" value="NZ_BAAAIR010000034.1"/>
</dbReference>
<feature type="domain" description="CSD" evidence="4">
    <location>
        <begin position="1"/>
        <end position="66"/>
    </location>
</feature>
<dbReference type="Pfam" id="PF00313">
    <property type="entry name" value="CSD"/>
    <property type="match status" value="1"/>
</dbReference>
<dbReference type="SUPFAM" id="SSF50249">
    <property type="entry name" value="Nucleic acid-binding proteins"/>
    <property type="match status" value="1"/>
</dbReference>
<accession>A0ABW0FEV5</accession>
<gene>
    <name evidence="5" type="ORF">ACFPK8_10455</name>
</gene>
<dbReference type="CDD" id="cd04458">
    <property type="entry name" value="CSP_CDS"/>
    <property type="match status" value="1"/>
</dbReference>
<organism evidence="5 6">
    <name type="scientific">Brachybacterium tyrofermentans</name>
    <dbReference type="NCBI Taxonomy" id="47848"/>
    <lineage>
        <taxon>Bacteria</taxon>
        <taxon>Bacillati</taxon>
        <taxon>Actinomycetota</taxon>
        <taxon>Actinomycetes</taxon>
        <taxon>Micrococcales</taxon>
        <taxon>Dermabacteraceae</taxon>
        <taxon>Brachybacterium</taxon>
    </lineage>
</organism>
<dbReference type="GeneID" id="303297085"/>
<dbReference type="InterPro" id="IPR050181">
    <property type="entry name" value="Cold_shock_domain"/>
</dbReference>
<evidence type="ECO:0000313" key="5">
    <source>
        <dbReference type="EMBL" id="MFC5297932.1"/>
    </source>
</evidence>
<keyword evidence="6" id="KW-1185">Reference proteome</keyword>
<dbReference type="Proteomes" id="UP001595937">
    <property type="component" value="Unassembled WGS sequence"/>
</dbReference>
<evidence type="ECO:0000256" key="2">
    <source>
        <dbReference type="ARBA" id="ARBA00022490"/>
    </source>
</evidence>
<dbReference type="PIRSF" id="PIRSF002599">
    <property type="entry name" value="Cold_shock_A"/>
    <property type="match status" value="1"/>
</dbReference>
<dbReference type="InterPro" id="IPR012340">
    <property type="entry name" value="NA-bd_OB-fold"/>
</dbReference>
<dbReference type="PROSITE" id="PS00352">
    <property type="entry name" value="CSD_1"/>
    <property type="match status" value="1"/>
</dbReference>
<dbReference type="PANTHER" id="PTHR11544">
    <property type="entry name" value="COLD SHOCK DOMAIN CONTAINING PROTEINS"/>
    <property type="match status" value="1"/>
</dbReference>
<dbReference type="InterPro" id="IPR012156">
    <property type="entry name" value="Cold_shock_CspA"/>
</dbReference>
<evidence type="ECO:0000256" key="1">
    <source>
        <dbReference type="ARBA" id="ARBA00004496"/>
    </source>
</evidence>
<protein>
    <submittedName>
        <fullName evidence="5">Cold-shock protein</fullName>
    </submittedName>
</protein>
<evidence type="ECO:0000256" key="3">
    <source>
        <dbReference type="RuleBase" id="RU000408"/>
    </source>
</evidence>
<dbReference type="InterPro" id="IPR011129">
    <property type="entry name" value="CSD"/>
</dbReference>
<dbReference type="PROSITE" id="PS51857">
    <property type="entry name" value="CSD_2"/>
    <property type="match status" value="1"/>
</dbReference>
<evidence type="ECO:0000313" key="6">
    <source>
        <dbReference type="Proteomes" id="UP001595937"/>
    </source>
</evidence>
<reference evidence="6" key="1">
    <citation type="journal article" date="2019" name="Int. J. Syst. Evol. Microbiol.">
        <title>The Global Catalogue of Microorganisms (GCM) 10K type strain sequencing project: providing services to taxonomists for standard genome sequencing and annotation.</title>
        <authorList>
            <consortium name="The Broad Institute Genomics Platform"/>
            <consortium name="The Broad Institute Genome Sequencing Center for Infectious Disease"/>
            <person name="Wu L."/>
            <person name="Ma J."/>
        </authorList>
    </citation>
    <scope>NUCLEOTIDE SEQUENCE [LARGE SCALE GENOMIC DNA]</scope>
    <source>
        <strain evidence="6">CGMCC 1.16455</strain>
    </source>
</reference>
<comment type="caution">
    <text evidence="5">The sequence shown here is derived from an EMBL/GenBank/DDBJ whole genome shotgun (WGS) entry which is preliminary data.</text>
</comment>
<dbReference type="InterPro" id="IPR019844">
    <property type="entry name" value="CSD_CS"/>
</dbReference>
<dbReference type="EMBL" id="JBHSLN010000023">
    <property type="protein sequence ID" value="MFC5297932.1"/>
    <property type="molecule type" value="Genomic_DNA"/>
</dbReference>
<dbReference type="PRINTS" id="PR00050">
    <property type="entry name" value="COLDSHOCK"/>
</dbReference>
<dbReference type="Gene3D" id="2.40.50.140">
    <property type="entry name" value="Nucleic acid-binding proteins"/>
    <property type="match status" value="1"/>
</dbReference>
<dbReference type="InterPro" id="IPR002059">
    <property type="entry name" value="CSP_DNA-bd"/>
</dbReference>
<sequence length="67" mass="7306">MATGIVTWFNSDKGYGFIAPEDGSADVFAHFSAIAGTGRRDLEENQRVEFETEQGPKGMQAVNIRAI</sequence>
<proteinExistence type="predicted"/>